<feature type="compositionally biased region" description="Basic and acidic residues" evidence="1">
    <location>
        <begin position="10"/>
        <end position="23"/>
    </location>
</feature>
<name>A0A2G8LH40_STIJA</name>
<feature type="non-terminal residue" evidence="2">
    <location>
        <position position="71"/>
    </location>
</feature>
<dbReference type="Proteomes" id="UP000230750">
    <property type="component" value="Unassembled WGS sequence"/>
</dbReference>
<feature type="compositionally biased region" description="Polar residues" evidence="1">
    <location>
        <begin position="25"/>
        <end position="56"/>
    </location>
</feature>
<reference evidence="2 3" key="1">
    <citation type="journal article" date="2017" name="PLoS Biol.">
        <title>The sea cucumber genome provides insights into morphological evolution and visceral regeneration.</title>
        <authorList>
            <person name="Zhang X."/>
            <person name="Sun L."/>
            <person name="Yuan J."/>
            <person name="Sun Y."/>
            <person name="Gao Y."/>
            <person name="Zhang L."/>
            <person name="Li S."/>
            <person name="Dai H."/>
            <person name="Hamel J.F."/>
            <person name="Liu C."/>
            <person name="Yu Y."/>
            <person name="Liu S."/>
            <person name="Lin W."/>
            <person name="Guo K."/>
            <person name="Jin S."/>
            <person name="Xu P."/>
            <person name="Storey K.B."/>
            <person name="Huan P."/>
            <person name="Zhang T."/>
            <person name="Zhou Y."/>
            <person name="Zhang J."/>
            <person name="Lin C."/>
            <person name="Li X."/>
            <person name="Xing L."/>
            <person name="Huo D."/>
            <person name="Sun M."/>
            <person name="Wang L."/>
            <person name="Mercier A."/>
            <person name="Li F."/>
            <person name="Yang H."/>
            <person name="Xiang J."/>
        </authorList>
    </citation>
    <scope>NUCLEOTIDE SEQUENCE [LARGE SCALE GENOMIC DNA]</scope>
    <source>
        <strain evidence="2">Shaxun</strain>
        <tissue evidence="2">Muscle</tissue>
    </source>
</reference>
<proteinExistence type="predicted"/>
<sequence>MKMASTMNRLEQELDNLERERQHLGQPTPQIQTQRVTSTSSGTHLVQEGMHQSQPLNRGLGVICPHLDLIK</sequence>
<accession>A0A2G8LH40</accession>
<evidence type="ECO:0000313" key="2">
    <source>
        <dbReference type="EMBL" id="PIK59561.1"/>
    </source>
</evidence>
<protein>
    <submittedName>
        <fullName evidence="2">Uncharacterized protein</fullName>
    </submittedName>
</protein>
<dbReference type="EMBL" id="MRZV01000080">
    <property type="protein sequence ID" value="PIK59561.1"/>
    <property type="molecule type" value="Genomic_DNA"/>
</dbReference>
<keyword evidence="3" id="KW-1185">Reference proteome</keyword>
<comment type="caution">
    <text evidence="2">The sequence shown here is derived from an EMBL/GenBank/DDBJ whole genome shotgun (WGS) entry which is preliminary data.</text>
</comment>
<dbReference type="AlphaFoldDB" id="A0A2G8LH40"/>
<evidence type="ECO:0000313" key="3">
    <source>
        <dbReference type="Proteomes" id="UP000230750"/>
    </source>
</evidence>
<organism evidence="2 3">
    <name type="scientific">Stichopus japonicus</name>
    <name type="common">Sea cucumber</name>
    <dbReference type="NCBI Taxonomy" id="307972"/>
    <lineage>
        <taxon>Eukaryota</taxon>
        <taxon>Metazoa</taxon>
        <taxon>Echinodermata</taxon>
        <taxon>Eleutherozoa</taxon>
        <taxon>Echinozoa</taxon>
        <taxon>Holothuroidea</taxon>
        <taxon>Aspidochirotacea</taxon>
        <taxon>Aspidochirotida</taxon>
        <taxon>Stichopodidae</taxon>
        <taxon>Apostichopus</taxon>
    </lineage>
</organism>
<gene>
    <name evidence="2" type="ORF">BSL78_03547</name>
</gene>
<evidence type="ECO:0000256" key="1">
    <source>
        <dbReference type="SAM" id="MobiDB-lite"/>
    </source>
</evidence>
<feature type="region of interest" description="Disordered" evidence="1">
    <location>
        <begin position="1"/>
        <end position="58"/>
    </location>
</feature>